<accession>A0A7G9L3W7</accession>
<dbReference type="RefSeq" id="WP_187480271.1">
    <property type="nucleotide sequence ID" value="NZ_CP060697.1"/>
</dbReference>
<gene>
    <name evidence="1" type="ORF">H8M03_02930</name>
</gene>
<protein>
    <submittedName>
        <fullName evidence="1">Uncharacterized protein</fullName>
    </submittedName>
</protein>
<proteinExistence type="predicted"/>
<sequence>MPSTRIIDDDFDVTFTVDSHVGSTWIVTGEVYNRATGEPIGVTVEGEGRTMPAAEQRAWSKVRQLDRKAWRAR</sequence>
<dbReference type="AlphaFoldDB" id="A0A7G9L3W7"/>
<name>A0A7G9L3W7_9SPHN</name>
<keyword evidence="2" id="KW-1185">Reference proteome</keyword>
<dbReference type="Proteomes" id="UP000515861">
    <property type="component" value="Chromosome"/>
</dbReference>
<evidence type="ECO:0000313" key="1">
    <source>
        <dbReference type="EMBL" id="QNM83316.1"/>
    </source>
</evidence>
<dbReference type="EMBL" id="CP060697">
    <property type="protein sequence ID" value="QNM83316.1"/>
    <property type="molecule type" value="Genomic_DNA"/>
</dbReference>
<reference evidence="1 2" key="1">
    <citation type="submission" date="2020-08" db="EMBL/GenBank/DDBJ databases">
        <title>Sphingomonas sp. sand1-3 16S ribosomal RNA gene Genome sequencing and assembly.</title>
        <authorList>
            <person name="Kang M."/>
        </authorList>
    </citation>
    <scope>NUCLEOTIDE SEQUENCE [LARGE SCALE GENOMIC DNA]</scope>
    <source>
        <strain evidence="2">sand1-3</strain>
    </source>
</reference>
<dbReference type="KEGG" id="ssau:H8M03_02930"/>
<evidence type="ECO:0000313" key="2">
    <source>
        <dbReference type="Proteomes" id="UP000515861"/>
    </source>
</evidence>
<organism evidence="1 2">
    <name type="scientific">Sphingomonas sabuli</name>
    <dbReference type="NCBI Taxonomy" id="2764186"/>
    <lineage>
        <taxon>Bacteria</taxon>
        <taxon>Pseudomonadati</taxon>
        <taxon>Pseudomonadota</taxon>
        <taxon>Alphaproteobacteria</taxon>
        <taxon>Sphingomonadales</taxon>
        <taxon>Sphingomonadaceae</taxon>
        <taxon>Sphingomonas</taxon>
    </lineage>
</organism>